<dbReference type="SUPFAM" id="SSF52518">
    <property type="entry name" value="Thiamin diphosphate-binding fold (THDP-binding)"/>
    <property type="match status" value="1"/>
</dbReference>
<sequence>MTGGQMAPTTLIGQKATTCVNGRDGEYHGKPIRMSEMLSQLDGVCYAERVTIDTPAHIRATKQAIQKGIQYQMEKKGFSIIEVISPCPVQWGLSPNDAYKRIAKEILPFYGLKKFKDMDEREAVNE</sequence>
<name>A0A645I7W7_9ZZZZ</name>
<dbReference type="EMBL" id="VSSQ01107199">
    <property type="protein sequence ID" value="MPN46489.1"/>
    <property type="molecule type" value="Genomic_DNA"/>
</dbReference>
<dbReference type="PANTHER" id="PTHR48084:SF3">
    <property type="entry name" value="SUBUNIT OF PYRUVATE:FLAVODOXIN OXIDOREDUCTASE"/>
    <property type="match status" value="1"/>
</dbReference>
<dbReference type="InterPro" id="IPR051457">
    <property type="entry name" value="2-oxoacid:Fd_oxidoreductase"/>
</dbReference>
<dbReference type="PANTHER" id="PTHR48084">
    <property type="entry name" value="2-OXOGLUTARATE OXIDOREDUCTASE SUBUNIT KORB-RELATED"/>
    <property type="match status" value="1"/>
</dbReference>
<reference evidence="1" key="1">
    <citation type="submission" date="2019-08" db="EMBL/GenBank/DDBJ databases">
        <authorList>
            <person name="Kucharzyk K."/>
            <person name="Murdoch R.W."/>
            <person name="Higgins S."/>
            <person name="Loffler F."/>
        </authorList>
    </citation>
    <scope>NUCLEOTIDE SEQUENCE</scope>
</reference>
<dbReference type="InterPro" id="IPR029061">
    <property type="entry name" value="THDP-binding"/>
</dbReference>
<comment type="caution">
    <text evidence="1">The sequence shown here is derived from an EMBL/GenBank/DDBJ whole genome shotgun (WGS) entry which is preliminary data.</text>
</comment>
<evidence type="ECO:0000313" key="1">
    <source>
        <dbReference type="EMBL" id="MPN46489.1"/>
    </source>
</evidence>
<evidence type="ECO:0008006" key="2">
    <source>
        <dbReference type="Google" id="ProtNLM"/>
    </source>
</evidence>
<dbReference type="Gene3D" id="3.40.50.970">
    <property type="match status" value="1"/>
</dbReference>
<protein>
    <recommendedName>
        <fullName evidence="2">Thiamine pyrophosphate enzyme TPP-binding domain-containing protein</fullName>
    </recommendedName>
</protein>
<proteinExistence type="predicted"/>
<organism evidence="1">
    <name type="scientific">bioreactor metagenome</name>
    <dbReference type="NCBI Taxonomy" id="1076179"/>
    <lineage>
        <taxon>unclassified sequences</taxon>
        <taxon>metagenomes</taxon>
        <taxon>ecological metagenomes</taxon>
    </lineage>
</organism>
<gene>
    <name evidence="1" type="ORF">SDC9_194075</name>
</gene>
<accession>A0A645I7W7</accession>
<dbReference type="AlphaFoldDB" id="A0A645I7W7"/>